<dbReference type="Pfam" id="PF03703">
    <property type="entry name" value="bPH_2"/>
    <property type="match status" value="1"/>
</dbReference>
<evidence type="ECO:0000256" key="2">
    <source>
        <dbReference type="SAM" id="Phobius"/>
    </source>
</evidence>
<dbReference type="Proteomes" id="UP001596540">
    <property type="component" value="Unassembled WGS sequence"/>
</dbReference>
<keyword evidence="2" id="KW-1133">Transmembrane helix</keyword>
<protein>
    <submittedName>
        <fullName evidence="4">PH domain-containing protein</fullName>
    </submittedName>
</protein>
<reference evidence="5" key="1">
    <citation type="journal article" date="2019" name="Int. J. Syst. Evol. Microbiol.">
        <title>The Global Catalogue of Microorganisms (GCM) 10K type strain sequencing project: providing services to taxonomists for standard genome sequencing and annotation.</title>
        <authorList>
            <consortium name="The Broad Institute Genomics Platform"/>
            <consortium name="The Broad Institute Genome Sequencing Center for Infectious Disease"/>
            <person name="Wu L."/>
            <person name="Ma J."/>
        </authorList>
    </citation>
    <scope>NUCLEOTIDE SEQUENCE [LARGE SCALE GENOMIC DNA]</scope>
    <source>
        <strain evidence="5">CGMCC 4.7382</strain>
    </source>
</reference>
<keyword evidence="2" id="KW-0812">Transmembrane</keyword>
<feature type="transmembrane region" description="Helical" evidence="2">
    <location>
        <begin position="56"/>
        <end position="77"/>
    </location>
</feature>
<proteinExistence type="predicted"/>
<accession>A0ABW2KJ71</accession>
<gene>
    <name evidence="4" type="ORF">ACFQRF_16115</name>
</gene>
<dbReference type="InterPro" id="IPR005182">
    <property type="entry name" value="YdbS-like_PH"/>
</dbReference>
<name>A0ABW2KJ71_9ACTN</name>
<dbReference type="EMBL" id="JBHTBH010000007">
    <property type="protein sequence ID" value="MFC7329261.1"/>
    <property type="molecule type" value="Genomic_DNA"/>
</dbReference>
<feature type="transmembrane region" description="Helical" evidence="2">
    <location>
        <begin position="83"/>
        <end position="104"/>
    </location>
</feature>
<sequence>MEFATSNESPEEPGTETSDDARTTAVRAAQTASAVEAAFAAPAGSSWSRVSPALTLYNRLALAGVLLPATVIAGAVAGFALGAAWAVAVVVPLLAIGVAGWLTAPRARASWGYAEGRTDFYLTCGVVIRQLVVVPYGRMQVVDVTANLLEQALGIATVRLRTAATTADARIPGLSLDEATRLRDRLAARSETFSTGL</sequence>
<keyword evidence="2" id="KW-0472">Membrane</keyword>
<feature type="region of interest" description="Disordered" evidence="1">
    <location>
        <begin position="1"/>
        <end position="22"/>
    </location>
</feature>
<dbReference type="RefSeq" id="WP_379871913.1">
    <property type="nucleotide sequence ID" value="NZ_JBHTBH010000007.1"/>
</dbReference>
<evidence type="ECO:0000313" key="5">
    <source>
        <dbReference type="Proteomes" id="UP001596540"/>
    </source>
</evidence>
<keyword evidence="5" id="KW-1185">Reference proteome</keyword>
<dbReference type="PANTHER" id="PTHR34473">
    <property type="entry name" value="UPF0699 TRANSMEMBRANE PROTEIN YDBS"/>
    <property type="match status" value="1"/>
</dbReference>
<feature type="domain" description="YdbS-like PH" evidence="3">
    <location>
        <begin position="110"/>
        <end position="186"/>
    </location>
</feature>
<evidence type="ECO:0000259" key="3">
    <source>
        <dbReference type="Pfam" id="PF03703"/>
    </source>
</evidence>
<organism evidence="4 5">
    <name type="scientific">Marinactinospora rubrisoli</name>
    <dbReference type="NCBI Taxonomy" id="2715399"/>
    <lineage>
        <taxon>Bacteria</taxon>
        <taxon>Bacillati</taxon>
        <taxon>Actinomycetota</taxon>
        <taxon>Actinomycetes</taxon>
        <taxon>Streptosporangiales</taxon>
        <taxon>Nocardiopsidaceae</taxon>
        <taxon>Marinactinospora</taxon>
    </lineage>
</organism>
<comment type="caution">
    <text evidence="4">The sequence shown here is derived from an EMBL/GenBank/DDBJ whole genome shotgun (WGS) entry which is preliminary data.</text>
</comment>
<feature type="compositionally biased region" description="Acidic residues" evidence="1">
    <location>
        <begin position="9"/>
        <end position="18"/>
    </location>
</feature>
<evidence type="ECO:0000313" key="4">
    <source>
        <dbReference type="EMBL" id="MFC7329261.1"/>
    </source>
</evidence>
<evidence type="ECO:0000256" key="1">
    <source>
        <dbReference type="SAM" id="MobiDB-lite"/>
    </source>
</evidence>
<dbReference type="PANTHER" id="PTHR34473:SF3">
    <property type="entry name" value="TRANSMEMBRANE PROTEIN-RELATED"/>
    <property type="match status" value="1"/>
</dbReference>